<proteinExistence type="predicted"/>
<comment type="caution">
    <text evidence="1">The sequence shown here is derived from an EMBL/GenBank/DDBJ whole genome shotgun (WGS) entry which is preliminary data.</text>
</comment>
<reference evidence="1 2" key="1">
    <citation type="journal article" date="2019" name="Int. J. Syst. Evol. Microbiol.">
        <title>The Global Catalogue of Microorganisms (GCM) 10K type strain sequencing project: providing services to taxonomists for standard genome sequencing and annotation.</title>
        <authorList>
            <consortium name="The Broad Institute Genomics Platform"/>
            <consortium name="The Broad Institute Genome Sequencing Center for Infectious Disease"/>
            <person name="Wu L."/>
            <person name="Ma J."/>
        </authorList>
    </citation>
    <scope>NUCLEOTIDE SEQUENCE [LARGE SCALE GENOMIC DNA]</scope>
    <source>
        <strain evidence="1 2">JCM 14589</strain>
    </source>
</reference>
<protein>
    <submittedName>
        <fullName evidence="1">Uncharacterized protein</fullName>
    </submittedName>
</protein>
<organism evidence="1 2">
    <name type="scientific">Dermacoccus profundi</name>
    <dbReference type="NCBI Taxonomy" id="322602"/>
    <lineage>
        <taxon>Bacteria</taxon>
        <taxon>Bacillati</taxon>
        <taxon>Actinomycetota</taxon>
        <taxon>Actinomycetes</taxon>
        <taxon>Micrococcales</taxon>
        <taxon>Dermacoccaceae</taxon>
        <taxon>Dermacoccus</taxon>
    </lineage>
</organism>
<evidence type="ECO:0000313" key="1">
    <source>
        <dbReference type="EMBL" id="GAA1560868.1"/>
    </source>
</evidence>
<name>A0ABN2CLZ2_9MICO</name>
<keyword evidence="2" id="KW-1185">Reference proteome</keyword>
<gene>
    <name evidence="1" type="ORF">GCM10009763_06810</name>
</gene>
<dbReference type="EMBL" id="BAAANW010000006">
    <property type="protein sequence ID" value="GAA1560868.1"/>
    <property type="molecule type" value="Genomic_DNA"/>
</dbReference>
<evidence type="ECO:0000313" key="2">
    <source>
        <dbReference type="Proteomes" id="UP001500350"/>
    </source>
</evidence>
<sequence length="132" mass="14197">MFGTASTWVQFTYVRAGAAWRACEREARFESFLVACVCLDVALSDGFAEDVLGDGVEEEVLDELELIAGTSDAVFESDVPQAASVEAAATAATAASERDVVRLVRLVIMLRCRRSRHWAHAHAHAAVTAGRG</sequence>
<accession>A0ABN2CLZ2</accession>
<dbReference type="Proteomes" id="UP001500350">
    <property type="component" value="Unassembled WGS sequence"/>
</dbReference>